<dbReference type="InterPro" id="IPR050645">
    <property type="entry name" value="Histidine_acid_phosphatase"/>
</dbReference>
<dbReference type="PROSITE" id="PS00778">
    <property type="entry name" value="HIS_ACID_PHOSPHAT_2"/>
    <property type="match status" value="1"/>
</dbReference>
<organism evidence="8 9">
    <name type="scientific">Macrostomum lignano</name>
    <dbReference type="NCBI Taxonomy" id="282301"/>
    <lineage>
        <taxon>Eukaryota</taxon>
        <taxon>Metazoa</taxon>
        <taxon>Spiralia</taxon>
        <taxon>Lophotrochozoa</taxon>
        <taxon>Platyhelminthes</taxon>
        <taxon>Rhabditophora</taxon>
        <taxon>Macrostomorpha</taxon>
        <taxon>Macrostomida</taxon>
        <taxon>Macrostomidae</taxon>
        <taxon>Macrostomum</taxon>
    </lineage>
</organism>
<keyword evidence="5" id="KW-0378">Hydrolase</keyword>
<keyword evidence="7" id="KW-0325">Glycoprotein</keyword>
<dbReference type="InterPro" id="IPR000560">
    <property type="entry name" value="His_Pase_clade-2"/>
</dbReference>
<evidence type="ECO:0000313" key="8">
    <source>
        <dbReference type="Proteomes" id="UP000095280"/>
    </source>
</evidence>
<dbReference type="WBParaSite" id="maker-uti_cns_0006751-snap-gene-0.7-mRNA-1">
    <property type="protein sequence ID" value="maker-uti_cns_0006751-snap-gene-0.7-mRNA-1"/>
    <property type="gene ID" value="maker-uti_cns_0006751-snap-gene-0.7"/>
</dbReference>
<evidence type="ECO:0000256" key="3">
    <source>
        <dbReference type="ARBA" id="ARBA00012646"/>
    </source>
</evidence>
<comment type="similarity">
    <text evidence="2">Belongs to the histidine acid phosphatase family.</text>
</comment>
<accession>A0A1I8HL06</accession>
<dbReference type="STRING" id="282301.A0A1I8HL06"/>
<evidence type="ECO:0000313" key="9">
    <source>
        <dbReference type="WBParaSite" id="maker-uti_cns_0006751-snap-gene-0.7-mRNA-1"/>
    </source>
</evidence>
<dbReference type="CDD" id="cd07061">
    <property type="entry name" value="HP_HAP_like"/>
    <property type="match status" value="1"/>
</dbReference>
<evidence type="ECO:0000256" key="7">
    <source>
        <dbReference type="ARBA" id="ARBA00023180"/>
    </source>
</evidence>
<dbReference type="Pfam" id="PF00328">
    <property type="entry name" value="His_Phos_2"/>
    <property type="match status" value="1"/>
</dbReference>
<keyword evidence="6" id="KW-1015">Disulfide bond</keyword>
<dbReference type="PANTHER" id="PTHR11567">
    <property type="entry name" value="ACID PHOSPHATASE-RELATED"/>
    <property type="match status" value="1"/>
</dbReference>
<dbReference type="InterPro" id="IPR033379">
    <property type="entry name" value="Acid_Pase_AS"/>
</dbReference>
<dbReference type="PANTHER" id="PTHR11567:SF211">
    <property type="entry name" value="PROSTATIC ACID PHOSPHATASE"/>
    <property type="match status" value="1"/>
</dbReference>
<evidence type="ECO:0000256" key="2">
    <source>
        <dbReference type="ARBA" id="ARBA00005375"/>
    </source>
</evidence>
<keyword evidence="8" id="KW-1185">Reference proteome</keyword>
<dbReference type="InterPro" id="IPR029033">
    <property type="entry name" value="His_PPase_superfam"/>
</dbReference>
<dbReference type="EC" id="3.1.3.2" evidence="3"/>
<proteinExistence type="inferred from homology"/>
<reference evidence="9" key="1">
    <citation type="submission" date="2016-11" db="UniProtKB">
        <authorList>
            <consortium name="WormBaseParasite"/>
        </authorList>
    </citation>
    <scope>IDENTIFICATION</scope>
</reference>
<name>A0A1I8HL06_9PLAT</name>
<sequence length="406" mass="45381">MSVAVLLLRALLLLAAAVAASVPAEPNRLMQIVVLVRHGDRSAMRSLPIDPHSELLDRVGPAQLLEQGVRQLFRLGVWLRRRYDNQSLLPRWFNTSTMEVRSTDTDRTLMSAQALLAGLFPGQCAGDGTSMPVCYPVPVHSKPTQTDQLLKMSSPCAAYQHRWRQFRARPNGPFKSAVREFRWLAELARNRTGWPGPDDCPIKQLWRVEDSVNSWQRMGLAMPSWVNGTVREGLAELKRRKFLWKYGELQLHSARMGLLVARLLGGMRLRLEGKTAKALQVYSAHDSTVAAFLHAFQVFNGLRPPMAAGIIAELYASGEFRLVYKNSTEQPAVHQLSIPFCPPPCFLPQLESEMRHRGVWAETAQAMCGGGGGDFAEDSQQAEPLGVVYNFILVIVLSVSWLPLLY</sequence>
<evidence type="ECO:0000256" key="5">
    <source>
        <dbReference type="ARBA" id="ARBA00022801"/>
    </source>
</evidence>
<evidence type="ECO:0000256" key="1">
    <source>
        <dbReference type="ARBA" id="ARBA00000032"/>
    </source>
</evidence>
<protein>
    <recommendedName>
        <fullName evidence="3">acid phosphatase</fullName>
        <ecNumber evidence="3">3.1.3.2</ecNumber>
    </recommendedName>
</protein>
<evidence type="ECO:0000256" key="4">
    <source>
        <dbReference type="ARBA" id="ARBA00022729"/>
    </source>
</evidence>
<dbReference type="Gene3D" id="3.40.50.1240">
    <property type="entry name" value="Phosphoglycerate mutase-like"/>
    <property type="match status" value="1"/>
</dbReference>
<dbReference type="GO" id="GO:0003993">
    <property type="term" value="F:acid phosphatase activity"/>
    <property type="evidence" value="ECO:0007669"/>
    <property type="project" value="UniProtKB-EC"/>
</dbReference>
<dbReference type="OrthoDB" id="5821688at2759"/>
<dbReference type="AlphaFoldDB" id="A0A1I8HL06"/>
<keyword evidence="4" id="KW-0732">Signal</keyword>
<dbReference type="SUPFAM" id="SSF53254">
    <property type="entry name" value="Phosphoglycerate mutase-like"/>
    <property type="match status" value="1"/>
</dbReference>
<dbReference type="PROSITE" id="PS00616">
    <property type="entry name" value="HIS_ACID_PHOSPHAT_1"/>
    <property type="match status" value="1"/>
</dbReference>
<dbReference type="Proteomes" id="UP000095280">
    <property type="component" value="Unplaced"/>
</dbReference>
<evidence type="ECO:0000256" key="6">
    <source>
        <dbReference type="ARBA" id="ARBA00023157"/>
    </source>
</evidence>
<comment type="catalytic activity">
    <reaction evidence="1">
        <text>a phosphate monoester + H2O = an alcohol + phosphate</text>
        <dbReference type="Rhea" id="RHEA:15017"/>
        <dbReference type="ChEBI" id="CHEBI:15377"/>
        <dbReference type="ChEBI" id="CHEBI:30879"/>
        <dbReference type="ChEBI" id="CHEBI:43474"/>
        <dbReference type="ChEBI" id="CHEBI:67140"/>
        <dbReference type="EC" id="3.1.3.2"/>
    </reaction>
</comment>